<evidence type="ECO:0000256" key="1">
    <source>
        <dbReference type="ARBA" id="ARBA00004123"/>
    </source>
</evidence>
<dbReference type="Proteomes" id="UP000035642">
    <property type="component" value="Unassembled WGS sequence"/>
</dbReference>
<dbReference type="InterPro" id="IPR005172">
    <property type="entry name" value="CRC"/>
</dbReference>
<proteinExistence type="inferred from homology"/>
<protein>
    <submittedName>
        <fullName evidence="6">CRC domain-containing protein</fullName>
    </submittedName>
</protein>
<dbReference type="Pfam" id="PF08210">
    <property type="entry name" value="APOBEC_N"/>
    <property type="match status" value="1"/>
</dbReference>
<reference evidence="6" key="2">
    <citation type="submission" date="2016-04" db="UniProtKB">
        <authorList>
            <consortium name="WormBaseParasite"/>
        </authorList>
    </citation>
    <scope>IDENTIFICATION</scope>
</reference>
<sequence length="469" mass="52730">MTSEMSRVNNFCCECAATQSRCSADNCPCMAARKTCDEHCESTRYRGDCLNQAICKCSCEVDPAKPAKNACSKAERCDCLRIKEGCSKLCACKQICKNREQTKKVVKATKPVQGCQCAKSKKQCVKKECSCRTVYEFCSTSCKCCGDCTNGSAKFSIPKHVQNCFLDHKHESSGLIVSLLGDDYIYRGDFYHESKGEPHVEEQLVANIYDLISRYKVDLHEIVIFVSKSPCFHQDCDPKCEVVDECKSNKACAKLLGLLLSKIRKELKKVDVKMTVKFLYTHLNRGDLYTKQGILCMLQAGIKVGFFSVHLQKAVAQSQLFINECRRALGLSMKFWVAEIHEIVKNTILHFSELRVKCGDLNDALKQLDLTATPHKIKSTPSKRRSFIDLLELRDKLMRTSTEHKKNGSHMSVASEDAQAQAMVASFCGRSFDDCETDEIAQRIRRATANINVEIETLMEFLTHKGAIS</sequence>
<dbReference type="STRING" id="6313.A0A0K0DCY3"/>
<name>A0A0K0DCY3_ANGCA</name>
<accession>A0A0K0DCY3</accession>
<comment type="similarity">
    <text evidence="2">Belongs to the lin-54 family.</text>
</comment>
<dbReference type="AlphaFoldDB" id="A0A0K0DCY3"/>
<dbReference type="GO" id="GO:0016814">
    <property type="term" value="F:hydrolase activity, acting on carbon-nitrogen (but not peptide) bonds, in cyclic amidines"/>
    <property type="evidence" value="ECO:0007669"/>
    <property type="project" value="InterPro"/>
</dbReference>
<evidence type="ECO:0000259" key="4">
    <source>
        <dbReference type="PROSITE" id="PS51634"/>
    </source>
</evidence>
<keyword evidence="3" id="KW-0539">Nucleus</keyword>
<reference evidence="5" key="1">
    <citation type="submission" date="2012-09" db="EMBL/GenBank/DDBJ databases">
        <authorList>
            <person name="Martin A.A."/>
        </authorList>
    </citation>
    <scope>NUCLEOTIDE SEQUENCE</scope>
</reference>
<dbReference type="InterPro" id="IPR013158">
    <property type="entry name" value="AID"/>
</dbReference>
<dbReference type="PROSITE" id="PS51634">
    <property type="entry name" value="CRC"/>
    <property type="match status" value="1"/>
</dbReference>
<dbReference type="GO" id="GO:0008270">
    <property type="term" value="F:zinc ion binding"/>
    <property type="evidence" value="ECO:0007669"/>
    <property type="project" value="InterPro"/>
</dbReference>
<organism evidence="5 6">
    <name type="scientific">Angiostrongylus cantonensis</name>
    <name type="common">Rat lungworm</name>
    <dbReference type="NCBI Taxonomy" id="6313"/>
    <lineage>
        <taxon>Eukaryota</taxon>
        <taxon>Metazoa</taxon>
        <taxon>Ecdysozoa</taxon>
        <taxon>Nematoda</taxon>
        <taxon>Chromadorea</taxon>
        <taxon>Rhabditida</taxon>
        <taxon>Rhabditina</taxon>
        <taxon>Rhabditomorpha</taxon>
        <taxon>Strongyloidea</taxon>
        <taxon>Metastrongylidae</taxon>
        <taxon>Angiostrongylus</taxon>
    </lineage>
</organism>
<dbReference type="GO" id="GO:0005634">
    <property type="term" value="C:nucleus"/>
    <property type="evidence" value="ECO:0007669"/>
    <property type="project" value="UniProtKB-SubCell"/>
</dbReference>
<dbReference type="WBParaSite" id="ACAC_0000850101-mRNA-1">
    <property type="protein sequence ID" value="ACAC_0000850101-mRNA-1"/>
    <property type="gene ID" value="ACAC_0000850101"/>
</dbReference>
<keyword evidence="5" id="KW-1185">Reference proteome</keyword>
<comment type="subcellular location">
    <subcellularLocation>
        <location evidence="1">Nucleus</location>
    </subcellularLocation>
</comment>
<evidence type="ECO:0000256" key="2">
    <source>
        <dbReference type="ARBA" id="ARBA00007267"/>
    </source>
</evidence>
<dbReference type="SMART" id="SM01114">
    <property type="entry name" value="CXC"/>
    <property type="match status" value="1"/>
</dbReference>
<evidence type="ECO:0000256" key="3">
    <source>
        <dbReference type="ARBA" id="ARBA00023242"/>
    </source>
</evidence>
<dbReference type="InterPro" id="IPR033467">
    <property type="entry name" value="Tesmin/TSO1-like_CXC"/>
</dbReference>
<evidence type="ECO:0000313" key="6">
    <source>
        <dbReference type="WBParaSite" id="ACAC_0000850101-mRNA-1"/>
    </source>
</evidence>
<evidence type="ECO:0000313" key="5">
    <source>
        <dbReference type="Proteomes" id="UP000035642"/>
    </source>
</evidence>
<feature type="domain" description="CRC" evidence="4">
    <location>
        <begin position="65"/>
        <end position="153"/>
    </location>
</feature>